<dbReference type="EMBL" id="CADCVK010000079">
    <property type="protein sequence ID" value="CAA9467686.1"/>
    <property type="molecule type" value="Genomic_DNA"/>
</dbReference>
<proteinExistence type="predicted"/>
<gene>
    <name evidence="2" type="ORF">AVDCRST_MAG12-464</name>
</gene>
<feature type="compositionally biased region" description="Basic and acidic residues" evidence="1">
    <location>
        <begin position="229"/>
        <end position="243"/>
    </location>
</feature>
<feature type="non-terminal residue" evidence="2">
    <location>
        <position position="1"/>
    </location>
</feature>
<dbReference type="AlphaFoldDB" id="A0A6J4RCW2"/>
<evidence type="ECO:0000313" key="2">
    <source>
        <dbReference type="EMBL" id="CAA9467686.1"/>
    </source>
</evidence>
<feature type="compositionally biased region" description="Basic and acidic residues" evidence="1">
    <location>
        <begin position="200"/>
        <end position="221"/>
    </location>
</feature>
<feature type="region of interest" description="Disordered" evidence="1">
    <location>
        <begin position="1"/>
        <end position="278"/>
    </location>
</feature>
<organism evidence="2">
    <name type="scientific">uncultured Rubrobacteraceae bacterium</name>
    <dbReference type="NCBI Taxonomy" id="349277"/>
    <lineage>
        <taxon>Bacteria</taxon>
        <taxon>Bacillati</taxon>
        <taxon>Actinomycetota</taxon>
        <taxon>Rubrobacteria</taxon>
        <taxon>Rubrobacterales</taxon>
        <taxon>Rubrobacteraceae</taxon>
        <taxon>environmental samples</taxon>
    </lineage>
</organism>
<name>A0A6J4RCW2_9ACTN</name>
<feature type="compositionally biased region" description="Basic and acidic residues" evidence="1">
    <location>
        <begin position="63"/>
        <end position="79"/>
    </location>
</feature>
<sequence length="278" mass="31261">VRTTKNLVHYRGLARPGPSAGAGRTRSGRRGHRDDAQRTLGPERFQRPAAPAAPRSHRCRASPADRSRGASALRSDRRRREQRRLRAPRCDRGGHRGRSRARVRRQLLRPAEGGSGRLADPARAARRARPERLLDRGPRAHSGLRPLRRRQERAGGHVAGPSAGGRAAGHQGDAHRAWRFPHGLPVGPFHPHQRPRHRGLLADRPRERRSSGRDCREADRRPRSRRPRDHAGRRSRRAPDAPRARLGRLPADPREAGPARWRPRRLGVHHPQHGLPGV</sequence>
<evidence type="ECO:0000256" key="1">
    <source>
        <dbReference type="SAM" id="MobiDB-lite"/>
    </source>
</evidence>
<feature type="compositionally biased region" description="Basic and acidic residues" evidence="1">
    <location>
        <begin position="128"/>
        <end position="138"/>
    </location>
</feature>
<feature type="compositionally biased region" description="Basic residues" evidence="1">
    <location>
        <begin position="261"/>
        <end position="272"/>
    </location>
</feature>
<reference evidence="2" key="1">
    <citation type="submission" date="2020-02" db="EMBL/GenBank/DDBJ databases">
        <authorList>
            <person name="Meier V. D."/>
        </authorList>
    </citation>
    <scope>NUCLEOTIDE SEQUENCE</scope>
    <source>
        <strain evidence="2">AVDCRST_MAG12</strain>
    </source>
</reference>
<feature type="non-terminal residue" evidence="2">
    <location>
        <position position="278"/>
    </location>
</feature>
<protein>
    <submittedName>
        <fullName evidence="2">Dehydrogenases with different specificities (Related to short-chain alcohol dehydrogenases)</fullName>
    </submittedName>
</protein>
<accession>A0A6J4RCW2</accession>
<feature type="compositionally biased region" description="Basic residues" evidence="1">
    <location>
        <begin position="95"/>
        <end position="107"/>
    </location>
</feature>